<organism evidence="1 2">
    <name type="scientific">Kitasatospora terrestris</name>
    <dbReference type="NCBI Taxonomy" id="258051"/>
    <lineage>
        <taxon>Bacteria</taxon>
        <taxon>Bacillati</taxon>
        <taxon>Actinomycetota</taxon>
        <taxon>Actinomycetes</taxon>
        <taxon>Kitasatosporales</taxon>
        <taxon>Streptomycetaceae</taxon>
        <taxon>Kitasatospora</taxon>
    </lineage>
</organism>
<sequence length="99" mass="10859">MDDRSPEHFLEDVDLARLAAGRITGHQTPRQGNNLDLAYLPAAFDQPSDQCGDDIGHGGRMVGCHVEVLAEPVGQPVGLTRLPIARLLRARRKRTPTRP</sequence>
<accession>A0ABP9DFD6</accession>
<proteinExistence type="predicted"/>
<comment type="caution">
    <text evidence="1">The sequence shown here is derived from an EMBL/GenBank/DDBJ whole genome shotgun (WGS) entry which is preliminary data.</text>
</comment>
<keyword evidence="2" id="KW-1185">Reference proteome</keyword>
<evidence type="ECO:0000313" key="1">
    <source>
        <dbReference type="EMBL" id="GAA4840392.1"/>
    </source>
</evidence>
<gene>
    <name evidence="1" type="ORF">GCM10023235_14890</name>
</gene>
<reference evidence="2" key="1">
    <citation type="journal article" date="2019" name="Int. J. Syst. Evol. Microbiol.">
        <title>The Global Catalogue of Microorganisms (GCM) 10K type strain sequencing project: providing services to taxonomists for standard genome sequencing and annotation.</title>
        <authorList>
            <consortium name="The Broad Institute Genomics Platform"/>
            <consortium name="The Broad Institute Genome Sequencing Center for Infectious Disease"/>
            <person name="Wu L."/>
            <person name="Ma J."/>
        </authorList>
    </citation>
    <scope>NUCLEOTIDE SEQUENCE [LARGE SCALE GENOMIC DNA]</scope>
    <source>
        <strain evidence="2">JCM 13006</strain>
    </source>
</reference>
<evidence type="ECO:0000313" key="2">
    <source>
        <dbReference type="Proteomes" id="UP001501752"/>
    </source>
</evidence>
<name>A0ABP9DFD6_9ACTN</name>
<protein>
    <submittedName>
        <fullName evidence="1">Uncharacterized protein</fullName>
    </submittedName>
</protein>
<dbReference type="EMBL" id="BAABIS010000001">
    <property type="protein sequence ID" value="GAA4840392.1"/>
    <property type="molecule type" value="Genomic_DNA"/>
</dbReference>
<dbReference type="Proteomes" id="UP001501752">
    <property type="component" value="Unassembled WGS sequence"/>
</dbReference>